<dbReference type="PANTHER" id="PTHR34980:SF3">
    <property type="entry name" value="BLR8105 PROTEIN"/>
    <property type="match status" value="1"/>
</dbReference>
<dbReference type="PANTHER" id="PTHR34980">
    <property type="entry name" value="INNER MEMBRANE PROTEIN-RELATED-RELATED"/>
    <property type="match status" value="1"/>
</dbReference>
<dbReference type="EMBL" id="SACK01000007">
    <property type="protein sequence ID" value="RVT99822.1"/>
    <property type="molecule type" value="Genomic_DNA"/>
</dbReference>
<proteinExistence type="predicted"/>
<dbReference type="GO" id="GO:0005886">
    <property type="term" value="C:plasma membrane"/>
    <property type="evidence" value="ECO:0007669"/>
    <property type="project" value="TreeGrafter"/>
</dbReference>
<evidence type="ECO:0000313" key="2">
    <source>
        <dbReference type="EMBL" id="RVT99822.1"/>
    </source>
</evidence>
<reference evidence="2 3" key="1">
    <citation type="submission" date="2019-01" db="EMBL/GenBank/DDBJ databases">
        <authorList>
            <person name="Chen W.-M."/>
        </authorList>
    </citation>
    <scope>NUCLEOTIDE SEQUENCE [LARGE SCALE GENOMIC DNA]</scope>
    <source>
        <strain evidence="2 3">YBJ-36</strain>
    </source>
</reference>
<dbReference type="OrthoDB" id="9812349at2"/>
<evidence type="ECO:0000256" key="1">
    <source>
        <dbReference type="SAM" id="Phobius"/>
    </source>
</evidence>
<dbReference type="RefSeq" id="WP_127706510.1">
    <property type="nucleotide sequence ID" value="NZ_SACK01000007.1"/>
</dbReference>
<keyword evidence="1" id="KW-0812">Transmembrane</keyword>
<dbReference type="AlphaFoldDB" id="A0A3S2UKH0"/>
<keyword evidence="3" id="KW-1185">Reference proteome</keyword>
<feature type="transmembrane region" description="Helical" evidence="1">
    <location>
        <begin position="44"/>
        <end position="61"/>
    </location>
</feature>
<organism evidence="2 3">
    <name type="scientific">Mucilaginibacter limnophilus</name>
    <dbReference type="NCBI Taxonomy" id="1932778"/>
    <lineage>
        <taxon>Bacteria</taxon>
        <taxon>Pseudomonadati</taxon>
        <taxon>Bacteroidota</taxon>
        <taxon>Sphingobacteriia</taxon>
        <taxon>Sphingobacteriales</taxon>
        <taxon>Sphingobacteriaceae</taxon>
        <taxon>Mucilaginibacter</taxon>
    </lineage>
</organism>
<dbReference type="InterPro" id="IPR008523">
    <property type="entry name" value="DUF805"/>
</dbReference>
<keyword evidence="1" id="KW-1133">Transmembrane helix</keyword>
<name>A0A3S2UKH0_9SPHI</name>
<protein>
    <submittedName>
        <fullName evidence="2">DUF805 domain-containing protein</fullName>
    </submittedName>
</protein>
<gene>
    <name evidence="2" type="ORF">EOD41_15385</name>
</gene>
<dbReference type="Proteomes" id="UP000282759">
    <property type="component" value="Unassembled WGS sequence"/>
</dbReference>
<accession>A0A3S2UKH0</accession>
<sequence length="110" mass="13018">MFKNSFSFYGRIRRTEYAYTLLIYLFVSPLLQIIAQSITNESISKYFDISAFIALTWFYLAQSAKRCYDMGKMPLYQFIPMYNLWMLFSDGEPYANQYGLDPKGREIGTY</sequence>
<feature type="transmembrane region" description="Helical" evidence="1">
    <location>
        <begin position="21"/>
        <end position="38"/>
    </location>
</feature>
<dbReference type="Pfam" id="PF05656">
    <property type="entry name" value="DUF805"/>
    <property type="match status" value="1"/>
</dbReference>
<keyword evidence="1" id="KW-0472">Membrane</keyword>
<evidence type="ECO:0000313" key="3">
    <source>
        <dbReference type="Proteomes" id="UP000282759"/>
    </source>
</evidence>
<comment type="caution">
    <text evidence="2">The sequence shown here is derived from an EMBL/GenBank/DDBJ whole genome shotgun (WGS) entry which is preliminary data.</text>
</comment>